<name>A0A841HWZ3_9GAMM</name>
<gene>
    <name evidence="1" type="ORF">HNQ60_005360</name>
</gene>
<accession>A0A841HWZ3</accession>
<reference evidence="1 2" key="1">
    <citation type="submission" date="2020-08" db="EMBL/GenBank/DDBJ databases">
        <title>Genomic Encyclopedia of Type Strains, Phase IV (KMG-IV): sequencing the most valuable type-strain genomes for metagenomic binning, comparative biology and taxonomic classification.</title>
        <authorList>
            <person name="Goeker M."/>
        </authorList>
    </citation>
    <scope>NUCLEOTIDE SEQUENCE [LARGE SCALE GENOMIC DNA]</scope>
    <source>
        <strain evidence="1 2">DSM 26723</strain>
    </source>
</reference>
<evidence type="ECO:0000313" key="1">
    <source>
        <dbReference type="EMBL" id="MBB6096438.1"/>
    </source>
</evidence>
<dbReference type="Proteomes" id="UP000588068">
    <property type="component" value="Unassembled WGS sequence"/>
</dbReference>
<proteinExistence type="predicted"/>
<organism evidence="1 2">
    <name type="scientific">Povalibacter uvarum</name>
    <dbReference type="NCBI Taxonomy" id="732238"/>
    <lineage>
        <taxon>Bacteria</taxon>
        <taxon>Pseudomonadati</taxon>
        <taxon>Pseudomonadota</taxon>
        <taxon>Gammaproteobacteria</taxon>
        <taxon>Steroidobacterales</taxon>
        <taxon>Steroidobacteraceae</taxon>
        <taxon>Povalibacter</taxon>
    </lineage>
</organism>
<dbReference type="RefSeq" id="WP_184335833.1">
    <property type="nucleotide sequence ID" value="NZ_JACHHZ010000008.1"/>
</dbReference>
<dbReference type="AlphaFoldDB" id="A0A841HWZ3"/>
<dbReference type="EMBL" id="JACHHZ010000008">
    <property type="protein sequence ID" value="MBB6096438.1"/>
    <property type="molecule type" value="Genomic_DNA"/>
</dbReference>
<comment type="caution">
    <text evidence="1">The sequence shown here is derived from an EMBL/GenBank/DDBJ whole genome shotgun (WGS) entry which is preliminary data.</text>
</comment>
<keyword evidence="2" id="KW-1185">Reference proteome</keyword>
<sequence length="144" mass="15318">MSMELFVILAGGQAPDVTSWNRALASAQVPVVIAEDADLSKSSGFVPVTVAGKPSGFRRFDVGSFSDLASRYPGVARLKIERPVVYEVGYGSSDECAAVFYSISVLVERFGGIAFEPQGSIVMSAEELRDAARECQAMASEDAQ</sequence>
<protein>
    <submittedName>
        <fullName evidence="1">Uncharacterized protein</fullName>
    </submittedName>
</protein>
<evidence type="ECO:0000313" key="2">
    <source>
        <dbReference type="Proteomes" id="UP000588068"/>
    </source>
</evidence>